<reference evidence="4" key="1">
    <citation type="journal article" date="2019" name="Int. J. Syst. Evol. Microbiol.">
        <title>The Global Catalogue of Microorganisms (GCM) 10K type strain sequencing project: providing services to taxonomists for standard genome sequencing and annotation.</title>
        <authorList>
            <consortium name="The Broad Institute Genomics Platform"/>
            <consortium name="The Broad Institute Genome Sequencing Center for Infectious Disease"/>
            <person name="Wu L."/>
            <person name="Ma J."/>
        </authorList>
    </citation>
    <scope>NUCLEOTIDE SEQUENCE [LARGE SCALE GENOMIC DNA]</scope>
    <source>
        <strain evidence="4">KCTC 42087</strain>
    </source>
</reference>
<accession>A0ABW0ZSH8</accession>
<dbReference type="NCBIfam" id="NF005559">
    <property type="entry name" value="PRK07231.1"/>
    <property type="match status" value="1"/>
</dbReference>
<dbReference type="PRINTS" id="PR00080">
    <property type="entry name" value="SDRFAMILY"/>
</dbReference>
<keyword evidence="4" id="KW-1185">Reference proteome</keyword>
<dbReference type="SMART" id="SM00822">
    <property type="entry name" value="PKS_KR"/>
    <property type="match status" value="1"/>
</dbReference>
<dbReference type="InterPro" id="IPR020904">
    <property type="entry name" value="Sc_DH/Rdtase_CS"/>
</dbReference>
<feature type="domain" description="Ketoreductase" evidence="2">
    <location>
        <begin position="14"/>
        <end position="194"/>
    </location>
</feature>
<keyword evidence="3" id="KW-0560">Oxidoreductase</keyword>
<organism evidence="3 4">
    <name type="scientific">Actinomadura rugatobispora</name>
    <dbReference type="NCBI Taxonomy" id="1994"/>
    <lineage>
        <taxon>Bacteria</taxon>
        <taxon>Bacillati</taxon>
        <taxon>Actinomycetota</taxon>
        <taxon>Actinomycetes</taxon>
        <taxon>Streptosporangiales</taxon>
        <taxon>Thermomonosporaceae</taxon>
        <taxon>Actinomadura</taxon>
    </lineage>
</organism>
<evidence type="ECO:0000256" key="1">
    <source>
        <dbReference type="ARBA" id="ARBA00006484"/>
    </source>
</evidence>
<dbReference type="SUPFAM" id="SSF51735">
    <property type="entry name" value="NAD(P)-binding Rossmann-fold domains"/>
    <property type="match status" value="1"/>
</dbReference>
<dbReference type="Gene3D" id="3.40.50.720">
    <property type="entry name" value="NAD(P)-binding Rossmann-like Domain"/>
    <property type="match status" value="1"/>
</dbReference>
<dbReference type="PANTHER" id="PTHR42879:SF2">
    <property type="entry name" value="3-OXOACYL-[ACYL-CARRIER-PROTEIN] REDUCTASE FABG"/>
    <property type="match status" value="1"/>
</dbReference>
<proteinExistence type="inferred from homology"/>
<dbReference type="InterPro" id="IPR057326">
    <property type="entry name" value="KR_dom"/>
</dbReference>
<dbReference type="InterPro" id="IPR002347">
    <property type="entry name" value="SDR_fam"/>
</dbReference>
<dbReference type="Pfam" id="PF13561">
    <property type="entry name" value="adh_short_C2"/>
    <property type="match status" value="1"/>
</dbReference>
<dbReference type="PROSITE" id="PS00061">
    <property type="entry name" value="ADH_SHORT"/>
    <property type="match status" value="1"/>
</dbReference>
<comment type="similarity">
    <text evidence="1">Belongs to the short-chain dehydrogenases/reductases (SDR) family.</text>
</comment>
<dbReference type="EC" id="1.1.1.-" evidence="3"/>
<dbReference type="EMBL" id="JBHSON010000007">
    <property type="protein sequence ID" value="MFC5745317.1"/>
    <property type="molecule type" value="Genomic_DNA"/>
</dbReference>
<comment type="caution">
    <text evidence="3">The sequence shown here is derived from an EMBL/GenBank/DDBJ whole genome shotgun (WGS) entry which is preliminary data.</text>
</comment>
<protein>
    <submittedName>
        <fullName evidence="3">SDR family NAD(P)-dependent oxidoreductase</fullName>
        <ecNumber evidence="3">1.1.1.-</ecNumber>
    </submittedName>
</protein>
<evidence type="ECO:0000313" key="4">
    <source>
        <dbReference type="Proteomes" id="UP001596074"/>
    </source>
</evidence>
<dbReference type="PRINTS" id="PR00081">
    <property type="entry name" value="GDHRDH"/>
</dbReference>
<name>A0ABW0ZSH8_9ACTN</name>
<evidence type="ECO:0000313" key="3">
    <source>
        <dbReference type="EMBL" id="MFC5745317.1"/>
    </source>
</evidence>
<dbReference type="InterPro" id="IPR050259">
    <property type="entry name" value="SDR"/>
</dbReference>
<gene>
    <name evidence="3" type="ORF">ACFPZN_06835</name>
</gene>
<dbReference type="InterPro" id="IPR036291">
    <property type="entry name" value="NAD(P)-bd_dom_sf"/>
</dbReference>
<sequence length="264" mass="27351">MSSPATDVTDLTGKAAIITGSGTGIGREIALLLARRGADVVLAARNEERLIATAEQIAATTGRKAQVVPTDVRDDDQMRALVDAAVASHGRLDVLVNNAGGSYLKPMVDLDIAEWDRIISLNLTSVFSATKAAIPHLEADGGGSIVNISSSSASTGTLGGAAYSAAKSGVEMLTKVAAAELGPRGIRVNCVAPGLTRSEGAERSWSRGNLDVSGSEERMPLRRVAEPLEIAKLVLFLVSDHASYLTGEVLHADGGPKMDGIPEI</sequence>
<evidence type="ECO:0000259" key="2">
    <source>
        <dbReference type="SMART" id="SM00822"/>
    </source>
</evidence>
<dbReference type="Proteomes" id="UP001596074">
    <property type="component" value="Unassembled WGS sequence"/>
</dbReference>
<dbReference type="RefSeq" id="WP_378280941.1">
    <property type="nucleotide sequence ID" value="NZ_JBHSON010000007.1"/>
</dbReference>
<dbReference type="CDD" id="cd05233">
    <property type="entry name" value="SDR_c"/>
    <property type="match status" value="1"/>
</dbReference>
<dbReference type="GO" id="GO:0016491">
    <property type="term" value="F:oxidoreductase activity"/>
    <property type="evidence" value="ECO:0007669"/>
    <property type="project" value="UniProtKB-KW"/>
</dbReference>
<dbReference type="PANTHER" id="PTHR42879">
    <property type="entry name" value="3-OXOACYL-(ACYL-CARRIER-PROTEIN) REDUCTASE"/>
    <property type="match status" value="1"/>
</dbReference>